<dbReference type="EMBL" id="DNNA01000209">
    <property type="protein sequence ID" value="HBC35223.1"/>
    <property type="molecule type" value="Genomic_DNA"/>
</dbReference>
<dbReference type="GO" id="GO:0016787">
    <property type="term" value="F:hydrolase activity"/>
    <property type="evidence" value="ECO:0007669"/>
    <property type="project" value="UniProtKB-KW"/>
</dbReference>
<feature type="non-terminal residue" evidence="2">
    <location>
        <position position="158"/>
    </location>
</feature>
<dbReference type="GO" id="GO:0050313">
    <property type="term" value="F:sulfur dioxygenase activity"/>
    <property type="evidence" value="ECO:0007669"/>
    <property type="project" value="TreeGrafter"/>
</dbReference>
<evidence type="ECO:0000313" key="3">
    <source>
        <dbReference type="Proteomes" id="UP000263489"/>
    </source>
</evidence>
<dbReference type="PANTHER" id="PTHR43084:SF1">
    <property type="entry name" value="PERSULFIDE DIOXYGENASE ETHE1, MITOCHONDRIAL"/>
    <property type="match status" value="1"/>
</dbReference>
<sequence>MRTLQQSPAKHAGTPNVAGFFDPRTFSVQYVVSDPETKQCAIIDPVLDYDEKSGATATHHADELLAFIREQGFEVQWILDTHPHADHFSAAQYLKEQTGAPTAIGGYVTGVQELWKGIYNWPDFPADGSQWDHLFRAGDEFRVGNLQGRVMFSPGHTL</sequence>
<dbReference type="GO" id="GO:0070813">
    <property type="term" value="P:hydrogen sulfide metabolic process"/>
    <property type="evidence" value="ECO:0007669"/>
    <property type="project" value="TreeGrafter"/>
</dbReference>
<evidence type="ECO:0000259" key="1">
    <source>
        <dbReference type="Pfam" id="PF00753"/>
    </source>
</evidence>
<proteinExistence type="predicted"/>
<feature type="domain" description="Metallo-beta-lactamase" evidence="1">
    <location>
        <begin position="26"/>
        <end position="157"/>
    </location>
</feature>
<dbReference type="Gene3D" id="3.60.15.10">
    <property type="entry name" value="Ribonuclease Z/Hydroxyacylglutathione hydrolase-like"/>
    <property type="match status" value="1"/>
</dbReference>
<dbReference type="InterPro" id="IPR001279">
    <property type="entry name" value="Metallo-B-lactamas"/>
</dbReference>
<dbReference type="PANTHER" id="PTHR43084">
    <property type="entry name" value="PERSULFIDE DIOXYGENASE ETHE1"/>
    <property type="match status" value="1"/>
</dbReference>
<dbReference type="Proteomes" id="UP000263489">
    <property type="component" value="Unassembled WGS sequence"/>
</dbReference>
<reference evidence="2 3" key="1">
    <citation type="journal article" date="2018" name="Nat. Biotechnol.">
        <title>A standardized bacterial taxonomy based on genome phylogeny substantially revises the tree of life.</title>
        <authorList>
            <person name="Parks D.H."/>
            <person name="Chuvochina M."/>
            <person name="Waite D.W."/>
            <person name="Rinke C."/>
            <person name="Skarshewski A."/>
            <person name="Chaumeil P.A."/>
            <person name="Hugenholtz P."/>
        </authorList>
    </citation>
    <scope>NUCLEOTIDE SEQUENCE [LARGE SCALE GENOMIC DNA]</scope>
    <source>
        <strain evidence="2">UBA9380</strain>
    </source>
</reference>
<dbReference type="GO" id="GO:0006749">
    <property type="term" value="P:glutathione metabolic process"/>
    <property type="evidence" value="ECO:0007669"/>
    <property type="project" value="TreeGrafter"/>
</dbReference>
<organism evidence="2 3">
    <name type="scientific">Marinobacter adhaerens</name>
    <dbReference type="NCBI Taxonomy" id="1033846"/>
    <lineage>
        <taxon>Bacteria</taxon>
        <taxon>Pseudomonadati</taxon>
        <taxon>Pseudomonadota</taxon>
        <taxon>Gammaproteobacteria</taxon>
        <taxon>Pseudomonadales</taxon>
        <taxon>Marinobacteraceae</taxon>
        <taxon>Marinobacter</taxon>
    </lineage>
</organism>
<name>A0A352IUU0_9GAMM</name>
<keyword evidence="2" id="KW-0378">Hydrolase</keyword>
<dbReference type="AlphaFoldDB" id="A0A352IUU0"/>
<protein>
    <submittedName>
        <fullName evidence="2">MBL fold metallo-hydrolase</fullName>
    </submittedName>
</protein>
<dbReference type="InterPro" id="IPR036866">
    <property type="entry name" value="RibonucZ/Hydroxyglut_hydro"/>
</dbReference>
<comment type="caution">
    <text evidence="2">The sequence shown here is derived from an EMBL/GenBank/DDBJ whole genome shotgun (WGS) entry which is preliminary data.</text>
</comment>
<accession>A0A352IUU0</accession>
<evidence type="ECO:0000313" key="2">
    <source>
        <dbReference type="EMBL" id="HBC35223.1"/>
    </source>
</evidence>
<dbReference type="InterPro" id="IPR051682">
    <property type="entry name" value="Mito_Persulfide_Diox"/>
</dbReference>
<dbReference type="SUPFAM" id="SSF56281">
    <property type="entry name" value="Metallo-hydrolase/oxidoreductase"/>
    <property type="match status" value="1"/>
</dbReference>
<gene>
    <name evidence="2" type="ORF">DC045_13115</name>
</gene>
<dbReference type="Pfam" id="PF00753">
    <property type="entry name" value="Lactamase_B"/>
    <property type="match status" value="1"/>
</dbReference>